<evidence type="ECO:0000313" key="2">
    <source>
        <dbReference type="Proteomes" id="UP000778523"/>
    </source>
</evidence>
<dbReference type="Proteomes" id="UP000778523">
    <property type="component" value="Unassembled WGS sequence"/>
</dbReference>
<evidence type="ECO:0008006" key="3">
    <source>
        <dbReference type="Google" id="ProtNLM"/>
    </source>
</evidence>
<reference evidence="1 2" key="1">
    <citation type="submission" date="2020-06" db="EMBL/GenBank/DDBJ databases">
        <title>Draft genome of Uliginosibacterium sp. IMCC34675.</title>
        <authorList>
            <person name="Song J."/>
        </authorList>
    </citation>
    <scope>NUCLEOTIDE SEQUENCE [LARGE SCALE GENOMIC DNA]</scope>
    <source>
        <strain evidence="1 2">IMCC34675</strain>
    </source>
</reference>
<accession>A0ABX2IIE8</accession>
<proteinExistence type="predicted"/>
<name>A0ABX2IIE8_9RHOO</name>
<sequence length="158" mass="17718">MNPYLIDSPHAVARLLALAVTIDGVPSDVELRTLEQRGVLQALRLSRDDFDDVMDALCADLRQSTPTDRRGFRSLGRSQIRAMLDEIQAPALQREVAALLFDIFSSDHRLVRAESILLWDALDHWGLHLREVSGLIRSSASSSRLLDEACFTRRVVPV</sequence>
<dbReference type="SUPFAM" id="SSF158682">
    <property type="entry name" value="TerB-like"/>
    <property type="match status" value="1"/>
</dbReference>
<evidence type="ECO:0000313" key="1">
    <source>
        <dbReference type="EMBL" id="NSL56599.1"/>
    </source>
</evidence>
<dbReference type="EMBL" id="JABCSC020000004">
    <property type="protein sequence ID" value="NSL56599.1"/>
    <property type="molecule type" value="Genomic_DNA"/>
</dbReference>
<comment type="caution">
    <text evidence="1">The sequence shown here is derived from an EMBL/GenBank/DDBJ whole genome shotgun (WGS) entry which is preliminary data.</text>
</comment>
<gene>
    <name evidence="1" type="ORF">HJ583_016310</name>
</gene>
<keyword evidence="2" id="KW-1185">Reference proteome</keyword>
<dbReference type="RefSeq" id="WP_170022909.1">
    <property type="nucleotide sequence ID" value="NZ_JABCSC020000004.1"/>
</dbReference>
<dbReference type="InterPro" id="IPR029024">
    <property type="entry name" value="TerB-like"/>
</dbReference>
<dbReference type="Gene3D" id="1.10.3680.10">
    <property type="entry name" value="TerB-like"/>
    <property type="match status" value="1"/>
</dbReference>
<protein>
    <recommendedName>
        <fullName evidence="3">TerB family tellurite resistance protein</fullName>
    </recommendedName>
</protein>
<organism evidence="1 2">
    <name type="scientific">Uliginosibacterium aquaticum</name>
    <dbReference type="NCBI Taxonomy" id="2731212"/>
    <lineage>
        <taxon>Bacteria</taxon>
        <taxon>Pseudomonadati</taxon>
        <taxon>Pseudomonadota</taxon>
        <taxon>Betaproteobacteria</taxon>
        <taxon>Rhodocyclales</taxon>
        <taxon>Zoogloeaceae</taxon>
        <taxon>Uliginosibacterium</taxon>
    </lineage>
</organism>